<dbReference type="Pfam" id="PF17657">
    <property type="entry name" value="DNA_pol3_finger"/>
    <property type="match status" value="1"/>
</dbReference>
<evidence type="ECO:0000256" key="12">
    <source>
        <dbReference type="ARBA" id="ARBA00049244"/>
    </source>
</evidence>
<reference evidence="15" key="1">
    <citation type="journal article" date="2019" name="Int. J. Syst. Evol. Microbiol.">
        <title>The Global Catalogue of Microorganisms (GCM) 10K type strain sequencing project: providing services to taxonomists for standard genome sequencing and annotation.</title>
        <authorList>
            <consortium name="The Broad Institute Genomics Platform"/>
            <consortium name="The Broad Institute Genome Sequencing Center for Infectious Disease"/>
            <person name="Wu L."/>
            <person name="Ma J."/>
        </authorList>
    </citation>
    <scope>NUCLEOTIDE SEQUENCE [LARGE SCALE GENOMIC DNA]</scope>
    <source>
        <strain evidence="15">KCTC 42217</strain>
    </source>
</reference>
<evidence type="ECO:0000256" key="1">
    <source>
        <dbReference type="ARBA" id="ARBA00004496"/>
    </source>
</evidence>
<protein>
    <recommendedName>
        <fullName evidence="4">Error-prone DNA polymerase</fullName>
        <ecNumber evidence="3">2.7.7.7</ecNumber>
    </recommendedName>
</protein>
<comment type="catalytic activity">
    <reaction evidence="12">
        <text>DNA(n) + a 2'-deoxyribonucleoside 5'-triphosphate = DNA(n+1) + diphosphate</text>
        <dbReference type="Rhea" id="RHEA:22508"/>
        <dbReference type="Rhea" id="RHEA-COMP:17339"/>
        <dbReference type="Rhea" id="RHEA-COMP:17340"/>
        <dbReference type="ChEBI" id="CHEBI:33019"/>
        <dbReference type="ChEBI" id="CHEBI:61560"/>
        <dbReference type="ChEBI" id="CHEBI:173112"/>
        <dbReference type="EC" id="2.7.7.7"/>
    </reaction>
</comment>
<feature type="domain" description="Polymerase/histidinol phosphatase N-terminal" evidence="13">
    <location>
        <begin position="4"/>
        <end position="71"/>
    </location>
</feature>
<evidence type="ECO:0000256" key="9">
    <source>
        <dbReference type="ARBA" id="ARBA00022763"/>
    </source>
</evidence>
<comment type="subcellular location">
    <subcellularLocation>
        <location evidence="1">Cytoplasm</location>
    </subcellularLocation>
</comment>
<evidence type="ECO:0000256" key="8">
    <source>
        <dbReference type="ARBA" id="ARBA00022705"/>
    </source>
</evidence>
<evidence type="ECO:0000313" key="14">
    <source>
        <dbReference type="EMBL" id="MFD2161155.1"/>
    </source>
</evidence>
<keyword evidence="10" id="KW-0239">DNA-directed DNA polymerase</keyword>
<dbReference type="EMBL" id="JBHUHZ010000001">
    <property type="protein sequence ID" value="MFD2161155.1"/>
    <property type="molecule type" value="Genomic_DNA"/>
</dbReference>
<evidence type="ECO:0000259" key="13">
    <source>
        <dbReference type="SMART" id="SM00481"/>
    </source>
</evidence>
<evidence type="ECO:0000256" key="4">
    <source>
        <dbReference type="ARBA" id="ARBA00017273"/>
    </source>
</evidence>
<evidence type="ECO:0000256" key="2">
    <source>
        <dbReference type="ARBA" id="ARBA00007391"/>
    </source>
</evidence>
<dbReference type="PANTHER" id="PTHR32294:SF4">
    <property type="entry name" value="ERROR-PRONE DNA POLYMERASE"/>
    <property type="match status" value="1"/>
</dbReference>
<dbReference type="InterPro" id="IPR011708">
    <property type="entry name" value="DNA_pol3_alpha_NTPase_dom"/>
</dbReference>
<dbReference type="Proteomes" id="UP001597387">
    <property type="component" value="Unassembled WGS sequence"/>
</dbReference>
<dbReference type="CDD" id="cd04485">
    <property type="entry name" value="DnaE_OBF"/>
    <property type="match status" value="1"/>
</dbReference>
<organism evidence="14 15">
    <name type="scientific">Paradesertivirga mongoliensis</name>
    <dbReference type="NCBI Taxonomy" id="2100740"/>
    <lineage>
        <taxon>Bacteria</taxon>
        <taxon>Pseudomonadati</taxon>
        <taxon>Bacteroidota</taxon>
        <taxon>Sphingobacteriia</taxon>
        <taxon>Sphingobacteriales</taxon>
        <taxon>Sphingobacteriaceae</taxon>
        <taxon>Paradesertivirga</taxon>
    </lineage>
</organism>
<evidence type="ECO:0000256" key="5">
    <source>
        <dbReference type="ARBA" id="ARBA00022490"/>
    </source>
</evidence>
<evidence type="ECO:0000313" key="15">
    <source>
        <dbReference type="Proteomes" id="UP001597387"/>
    </source>
</evidence>
<proteinExistence type="inferred from homology"/>
<keyword evidence="11" id="KW-0234">DNA repair</keyword>
<dbReference type="Gene3D" id="1.10.150.870">
    <property type="match status" value="1"/>
</dbReference>
<dbReference type="Pfam" id="PF01336">
    <property type="entry name" value="tRNA_anti-codon"/>
    <property type="match status" value="1"/>
</dbReference>
<dbReference type="EC" id="2.7.7.7" evidence="3"/>
<comment type="caution">
    <text evidence="14">The sequence shown here is derived from an EMBL/GenBank/DDBJ whole genome shotgun (WGS) entry which is preliminary data.</text>
</comment>
<dbReference type="CDD" id="cd07434">
    <property type="entry name" value="PHP_PolIIIA_DnaE2"/>
    <property type="match status" value="1"/>
</dbReference>
<keyword evidence="9" id="KW-0227">DNA damage</keyword>
<evidence type="ECO:0000256" key="7">
    <source>
        <dbReference type="ARBA" id="ARBA00022695"/>
    </source>
</evidence>
<dbReference type="Pfam" id="PF07733">
    <property type="entry name" value="DNA_pol3_alpha"/>
    <property type="match status" value="1"/>
</dbReference>
<dbReference type="InterPro" id="IPR029460">
    <property type="entry name" value="DNAPol_HHH"/>
</dbReference>
<dbReference type="RefSeq" id="WP_255900030.1">
    <property type="nucleotide sequence ID" value="NZ_JAFMZO010000001.1"/>
</dbReference>
<dbReference type="HAMAP" id="MF_01902">
    <property type="entry name" value="DNApol_error_prone"/>
    <property type="match status" value="1"/>
</dbReference>
<dbReference type="NCBIfam" id="NF004225">
    <property type="entry name" value="PRK05672.1"/>
    <property type="match status" value="1"/>
</dbReference>
<dbReference type="PANTHER" id="PTHR32294">
    <property type="entry name" value="DNA POLYMERASE III SUBUNIT ALPHA"/>
    <property type="match status" value="1"/>
</dbReference>
<evidence type="ECO:0000256" key="10">
    <source>
        <dbReference type="ARBA" id="ARBA00022932"/>
    </source>
</evidence>
<dbReference type="Pfam" id="PF14579">
    <property type="entry name" value="HHH_6"/>
    <property type="match status" value="1"/>
</dbReference>
<dbReference type="Pfam" id="PF02811">
    <property type="entry name" value="PHP"/>
    <property type="match status" value="1"/>
</dbReference>
<dbReference type="NCBIfam" id="TIGR00594">
    <property type="entry name" value="polc"/>
    <property type="match status" value="1"/>
</dbReference>
<gene>
    <name evidence="14" type="ORF">ACFSJU_02060</name>
</gene>
<dbReference type="InterPro" id="IPR023073">
    <property type="entry name" value="DnaE2"/>
</dbReference>
<dbReference type="Gene3D" id="3.20.20.140">
    <property type="entry name" value="Metal-dependent hydrolases"/>
    <property type="match status" value="1"/>
</dbReference>
<evidence type="ECO:0000256" key="11">
    <source>
        <dbReference type="ARBA" id="ARBA00023204"/>
    </source>
</evidence>
<keyword evidence="6" id="KW-0808">Transferase</keyword>
<sequence>MSYSELQVTSNFSFLRGASHPEELVQHAAELGYTKVAITDRNTLAGIVRAHVAAKAKGITLIPACRLDLMDGPPLLAYPTNREAYSRLSALLSKGNLRAEKGECILYKEDVFEHAEGLKLIVIPPAALNETFHFDPSFEQQLKEYNKAFEDNLYIAAMRSYQGDDNKKLFRLSQLSEQLQIPLVATNDVHYHSLERRELQDILTCVREKCTIHNAGFRLHQNAERYMKPIDEMQRLFRQYPDAIARTQEIAEACQFSLSELKYVYPDEITTEGRTPQEELVMLAWQGAKEKFGKDMKPEIREQIEYELEFMERKNYASYFLTVYDLVRFARERNILCQGRGSAANSTVCFCLGITSVNPTEIKLLFARFMSDARDEPPDIDVDFEHERREEVMQYIYTKYGRDRAAVVATVTQLHFKGAVRDVGKAMGLSVDTISRLSASVWSSYEAFDEKLLAEQGFNSRDPHLRKVLELTSQMIGFPRQLGQHTGGFVITQGKLSDLCPILNARMEDRTNIEWNKDDIEALGFLKVDVLALGMLTCIRKAFDLAKKHYDQDLTLANIPQKDPKVYEMISHADTIGVFQIESRAQMSMLPRLKPNCFYDLVIEVAIVRPGPIQGDMVHPYLRRRNGEEPIEYPSKELEDILGRTLGVPLFQEQAMEIAIVAAGFTPSEADELRRSMATFKAKGLVSQFEKKLVDGMMAKGYKEDFARRVFKQLEGFGSYGFPESHAASFALLVYVSSWIKYHYPDVFAAALLNSMPMGFYQPAQIVIDARKHGVEFMPVDINFSYWDNTLEEKTDRYYTVRLGFRQVKGLKAEDMEALVNARTAGYKSIVALMDIGISQSTLQILADADAFRSIGLDRRQALWEVSALYDRPIALFEGQASESTTETQISLPLMTEGEHVIQDYAALSLSLKAHPLSFIREKLKLLHIISAQELGTIKDGTLVKIAGLILVRQRPGTANGICFITIEDETGSANLVVFQKLFDQYRKEILGSRLLMVEGRVQIEGKVIHVIVQRCFNLNGMLKGIKQAEDLAVLALPRADENTAFPAENKMIPLREAVDNEIFPKARNFK</sequence>
<keyword evidence="7" id="KW-0548">Nucleotidyltransferase</keyword>
<name>A0ABW4ZHJ5_9SPHI</name>
<accession>A0ABW4ZHJ5</accession>
<keyword evidence="5" id="KW-0963">Cytoplasm</keyword>
<evidence type="ECO:0000256" key="6">
    <source>
        <dbReference type="ARBA" id="ARBA00022679"/>
    </source>
</evidence>
<dbReference type="InterPro" id="IPR040982">
    <property type="entry name" value="DNA_pol3_finger"/>
</dbReference>
<dbReference type="InterPro" id="IPR003141">
    <property type="entry name" value="Pol/His_phosphatase_N"/>
</dbReference>
<evidence type="ECO:0000256" key="3">
    <source>
        <dbReference type="ARBA" id="ARBA00012417"/>
    </source>
</evidence>
<dbReference type="InterPro" id="IPR004805">
    <property type="entry name" value="DnaE2/DnaE/PolC"/>
</dbReference>
<keyword evidence="8" id="KW-0235">DNA replication</keyword>
<dbReference type="InterPro" id="IPR016195">
    <property type="entry name" value="Pol/histidinol_Pase-like"/>
</dbReference>
<dbReference type="InterPro" id="IPR004013">
    <property type="entry name" value="PHP_dom"/>
</dbReference>
<dbReference type="InterPro" id="IPR004365">
    <property type="entry name" value="NA-bd_OB_tRNA"/>
</dbReference>
<comment type="similarity">
    <text evidence="2">Belongs to the DNA polymerase type-C family. DnaE2 subfamily.</text>
</comment>
<dbReference type="SUPFAM" id="SSF89550">
    <property type="entry name" value="PHP domain-like"/>
    <property type="match status" value="1"/>
</dbReference>
<keyword evidence="15" id="KW-1185">Reference proteome</keyword>
<dbReference type="SMART" id="SM00481">
    <property type="entry name" value="POLIIIAc"/>
    <property type="match status" value="1"/>
</dbReference>